<feature type="region of interest" description="Disordered" evidence="2">
    <location>
        <begin position="237"/>
        <end position="286"/>
    </location>
</feature>
<dbReference type="OrthoDB" id="5422841at2759"/>
<feature type="compositionally biased region" description="Polar residues" evidence="2">
    <location>
        <begin position="470"/>
        <end position="481"/>
    </location>
</feature>
<keyword evidence="4" id="KW-1185">Reference proteome</keyword>
<feature type="region of interest" description="Disordered" evidence="2">
    <location>
        <begin position="1"/>
        <end position="46"/>
    </location>
</feature>
<feature type="compositionally biased region" description="Low complexity" evidence="2">
    <location>
        <begin position="328"/>
        <end position="341"/>
    </location>
</feature>
<protein>
    <recommendedName>
        <fullName evidence="5">Zn(2)-C6 fungal-type domain-containing protein</fullName>
    </recommendedName>
</protein>
<evidence type="ECO:0000256" key="2">
    <source>
        <dbReference type="SAM" id="MobiDB-lite"/>
    </source>
</evidence>
<feature type="region of interest" description="Disordered" evidence="2">
    <location>
        <begin position="384"/>
        <end position="408"/>
    </location>
</feature>
<accession>A0A164ZY74</accession>
<sequence length="517" mass="56713">MDRASGASPATAPQPSSATSGASKRRRSLSAEAPHQQPPAAKLARTPQNHVQINYLVRQYAEDLPWISTNDNMQTMLALISEYDGVLQRHESMAGNLGARPLGPILIKRFERLFDGPPQVLKCHGKEGTTVNWLDVVEFARNKPEQFSLSQMRDGVRVCQFYTKQCRVEISEEDYVLISSGMPQKLIPPQPIDEDEEKELGTLEALEKSLTQIFQLADQVSARARQLNHRLRNRKSAITSRRTGEASAKENIKPLTPFSANGFGQSLQRVTPAQPPQPEPHLHGFMPVNARRHSSVLGSGEEQGGIRLIGSRFDPARADSAAPNAELRNSSASRSRDSNVSQARIPNPIQTPPASIANGPTGSSAKAVFDTNDYATLLLNSASPAPLTRKSSTPSSQLKSLPDREEKDTVRAEMVARMEHLARGDRVIPPCDRCRRLHMDCLKNLTACIGCTKKHAKCCWKDVKEGELNGDTTSTGANDISQDNHRDTPRGSDAHESAHSENHPDDSTTVRVGRSSN</sequence>
<feature type="region of interest" description="Disordered" evidence="2">
    <location>
        <begin position="469"/>
        <end position="517"/>
    </location>
</feature>
<dbReference type="Proteomes" id="UP000076632">
    <property type="component" value="Unassembled WGS sequence"/>
</dbReference>
<name>A0A164ZY74_XYLHT</name>
<evidence type="ECO:0000313" key="3">
    <source>
        <dbReference type="EMBL" id="KZF19690.1"/>
    </source>
</evidence>
<dbReference type="OMA" id="MPAIIHL"/>
<dbReference type="GO" id="GO:0000981">
    <property type="term" value="F:DNA-binding transcription factor activity, RNA polymerase II-specific"/>
    <property type="evidence" value="ECO:0007669"/>
    <property type="project" value="InterPro"/>
</dbReference>
<dbReference type="RefSeq" id="XP_018185245.1">
    <property type="nucleotide sequence ID" value="XM_018335472.1"/>
</dbReference>
<dbReference type="EMBL" id="KV407465">
    <property type="protein sequence ID" value="KZF19690.1"/>
    <property type="molecule type" value="Genomic_DNA"/>
</dbReference>
<dbReference type="GO" id="GO:0008270">
    <property type="term" value="F:zinc ion binding"/>
    <property type="evidence" value="ECO:0007669"/>
    <property type="project" value="InterPro"/>
</dbReference>
<evidence type="ECO:0008006" key="5">
    <source>
        <dbReference type="Google" id="ProtNLM"/>
    </source>
</evidence>
<feature type="compositionally biased region" description="Polar residues" evidence="2">
    <location>
        <begin position="258"/>
        <end position="271"/>
    </location>
</feature>
<reference evidence="3 4" key="1">
    <citation type="journal article" date="2016" name="Fungal Biol.">
        <title>The genome of Xylona heveae provides a window into fungal endophytism.</title>
        <authorList>
            <person name="Gazis R."/>
            <person name="Kuo A."/>
            <person name="Riley R."/>
            <person name="LaButti K."/>
            <person name="Lipzen A."/>
            <person name="Lin J."/>
            <person name="Amirebrahimi M."/>
            <person name="Hesse C.N."/>
            <person name="Spatafora J.W."/>
            <person name="Henrissat B."/>
            <person name="Hainaut M."/>
            <person name="Grigoriev I.V."/>
            <person name="Hibbett D.S."/>
        </authorList>
    </citation>
    <scope>NUCLEOTIDE SEQUENCE [LARGE SCALE GENOMIC DNA]</scope>
    <source>
        <strain evidence="3 4">TC161</strain>
    </source>
</reference>
<dbReference type="STRING" id="1328760.A0A164ZY74"/>
<gene>
    <name evidence="3" type="ORF">L228DRAFT_271009</name>
</gene>
<dbReference type="GeneID" id="28900609"/>
<organism evidence="3 4">
    <name type="scientific">Xylona heveae (strain CBS 132557 / TC161)</name>
    <dbReference type="NCBI Taxonomy" id="1328760"/>
    <lineage>
        <taxon>Eukaryota</taxon>
        <taxon>Fungi</taxon>
        <taxon>Dikarya</taxon>
        <taxon>Ascomycota</taxon>
        <taxon>Pezizomycotina</taxon>
        <taxon>Xylonomycetes</taxon>
        <taxon>Xylonales</taxon>
        <taxon>Xylonaceae</taxon>
        <taxon>Xylona</taxon>
    </lineage>
</organism>
<dbReference type="AlphaFoldDB" id="A0A164ZY74"/>
<feature type="region of interest" description="Disordered" evidence="2">
    <location>
        <begin position="317"/>
        <end position="363"/>
    </location>
</feature>
<feature type="compositionally biased region" description="Basic and acidic residues" evidence="2">
    <location>
        <begin position="482"/>
        <end position="508"/>
    </location>
</feature>
<feature type="compositionally biased region" description="Polar residues" evidence="2">
    <location>
        <begin position="384"/>
        <end position="399"/>
    </location>
</feature>
<dbReference type="InterPro" id="IPR001138">
    <property type="entry name" value="Zn2Cys6_DnaBD"/>
</dbReference>
<dbReference type="InParanoid" id="A0A164ZY74"/>
<evidence type="ECO:0000256" key="1">
    <source>
        <dbReference type="ARBA" id="ARBA00023242"/>
    </source>
</evidence>
<proteinExistence type="predicted"/>
<evidence type="ECO:0000313" key="4">
    <source>
        <dbReference type="Proteomes" id="UP000076632"/>
    </source>
</evidence>
<feature type="compositionally biased region" description="Basic and acidic residues" evidence="2">
    <location>
        <begin position="242"/>
        <end position="252"/>
    </location>
</feature>
<keyword evidence="1" id="KW-0539">Nucleus</keyword>
<dbReference type="CDD" id="cd00067">
    <property type="entry name" value="GAL4"/>
    <property type="match status" value="1"/>
</dbReference>
<feature type="compositionally biased region" description="Low complexity" evidence="2">
    <location>
        <begin position="1"/>
        <end position="22"/>
    </location>
</feature>